<dbReference type="Gene3D" id="3.10.450.50">
    <property type="match status" value="1"/>
</dbReference>
<organism evidence="1 2">
    <name type="scientific">Mariprofundus micogutta</name>
    <dbReference type="NCBI Taxonomy" id="1921010"/>
    <lineage>
        <taxon>Bacteria</taxon>
        <taxon>Pseudomonadati</taxon>
        <taxon>Pseudomonadota</taxon>
        <taxon>Candidatius Mariprofundia</taxon>
        <taxon>Mariprofundales</taxon>
        <taxon>Mariprofundaceae</taxon>
        <taxon>Mariprofundus</taxon>
    </lineage>
</organism>
<dbReference type="RefSeq" id="WP_072659919.1">
    <property type="nucleotide sequence ID" value="NZ_BDFD01000013.1"/>
</dbReference>
<dbReference type="Proteomes" id="UP000231632">
    <property type="component" value="Unassembled WGS sequence"/>
</dbReference>
<name>A0A1L8CNW0_9PROT</name>
<reference evidence="1 2" key="1">
    <citation type="journal article" date="2017" name="Arch. Microbiol.">
        <title>Mariprofundus micogutta sp. nov., a novel iron-oxidizing zetaproteobacterium isolated from a deep-sea hydrothermal field at the Bayonnaise knoll of the Izu-Ogasawara arc, and a description of Mariprofundales ord. nov. and Zetaproteobacteria classis nov.</title>
        <authorList>
            <person name="Makita H."/>
            <person name="Tanaka E."/>
            <person name="Mitsunobu S."/>
            <person name="Miyazaki M."/>
            <person name="Nunoura T."/>
            <person name="Uematsu K."/>
            <person name="Takaki Y."/>
            <person name="Nishi S."/>
            <person name="Shimamura S."/>
            <person name="Takai K."/>
        </authorList>
    </citation>
    <scope>NUCLEOTIDE SEQUENCE [LARGE SCALE GENOMIC DNA]</scope>
    <source>
        <strain evidence="1 2">ET2</strain>
    </source>
</reference>
<sequence>MVRKVQRNEPCPCGSGKKYKRCCGLKARDLASNRINRRDGIQKSLGWINHAHQDDIGRWLEDSWLKDIPTEERTGITSADPRIRSVHDVNLLEYLVAEGVFTDEEGNTSSPLQLILDADLDLDEQQRAYLNQLAERPLRLYQVTECIAGKSYSLALYPDDNSEVVEIEDAVTSRMFDAGDIVGLRLIECEGAWETSGAIYHIPEEHAFDLVQQLQDGEPDSYSKTLTNYWLKLVAAHV</sequence>
<dbReference type="Pfam" id="PF02810">
    <property type="entry name" value="SEC-C"/>
    <property type="match status" value="1"/>
</dbReference>
<dbReference type="EMBL" id="BDFD01000013">
    <property type="protein sequence ID" value="GAV20601.1"/>
    <property type="molecule type" value="Genomic_DNA"/>
</dbReference>
<dbReference type="InterPro" id="IPR004027">
    <property type="entry name" value="SEC_C_motif"/>
</dbReference>
<protein>
    <recommendedName>
        <fullName evidence="3">Preprotein translocase subunit SecA</fullName>
    </recommendedName>
</protein>
<proteinExistence type="predicted"/>
<dbReference type="AlphaFoldDB" id="A0A1L8CNW0"/>
<gene>
    <name evidence="1" type="ORF">MMIC_P1570</name>
</gene>
<accession>A0A1L8CNW0</accession>
<dbReference type="OrthoDB" id="9816539at2"/>
<evidence type="ECO:0008006" key="3">
    <source>
        <dbReference type="Google" id="ProtNLM"/>
    </source>
</evidence>
<keyword evidence="2" id="KW-1185">Reference proteome</keyword>
<dbReference type="STRING" id="1921010.MMIC_P1570"/>
<dbReference type="SUPFAM" id="SSF103642">
    <property type="entry name" value="Sec-C motif"/>
    <property type="match status" value="1"/>
</dbReference>
<evidence type="ECO:0000313" key="1">
    <source>
        <dbReference type="EMBL" id="GAV20601.1"/>
    </source>
</evidence>
<evidence type="ECO:0000313" key="2">
    <source>
        <dbReference type="Proteomes" id="UP000231632"/>
    </source>
</evidence>
<comment type="caution">
    <text evidence="1">The sequence shown here is derived from an EMBL/GenBank/DDBJ whole genome shotgun (WGS) entry which is preliminary data.</text>
</comment>